<dbReference type="EMBL" id="JBHSXQ010000001">
    <property type="protein sequence ID" value="MFC6904593.1"/>
    <property type="molecule type" value="Genomic_DNA"/>
</dbReference>
<keyword evidence="2" id="KW-1185">Reference proteome</keyword>
<reference evidence="1 2" key="1">
    <citation type="journal article" date="2019" name="Int. J. Syst. Evol. Microbiol.">
        <title>The Global Catalogue of Microorganisms (GCM) 10K type strain sequencing project: providing services to taxonomists for standard genome sequencing and annotation.</title>
        <authorList>
            <consortium name="The Broad Institute Genomics Platform"/>
            <consortium name="The Broad Institute Genome Sequencing Center for Infectious Disease"/>
            <person name="Wu L."/>
            <person name="Ma J."/>
        </authorList>
    </citation>
    <scope>NUCLEOTIDE SEQUENCE [LARGE SCALE GENOMIC DNA]</scope>
    <source>
        <strain evidence="1 2">CGMCC 1.3240</strain>
    </source>
</reference>
<sequence length="40" mass="4228">MGPGVSRRTNANYRGEDEAGDISSGVLIEIEVGSATAQRY</sequence>
<dbReference type="RefSeq" id="WP_340603098.1">
    <property type="nucleotide sequence ID" value="NZ_JBBMXV010000001.1"/>
</dbReference>
<comment type="caution">
    <text evidence="1">The sequence shown here is derived from an EMBL/GenBank/DDBJ whole genome shotgun (WGS) entry which is preliminary data.</text>
</comment>
<dbReference type="AlphaFoldDB" id="A0ABD5V2Q6"/>
<proteinExistence type="predicted"/>
<name>A0ABD5V2Q6_9EURY</name>
<accession>A0ABD5V2Q6</accession>
<evidence type="ECO:0000313" key="1">
    <source>
        <dbReference type="EMBL" id="MFC6904593.1"/>
    </source>
</evidence>
<dbReference type="Proteomes" id="UP001596312">
    <property type="component" value="Unassembled WGS sequence"/>
</dbReference>
<gene>
    <name evidence="1" type="ORF">ACFQGH_05205</name>
</gene>
<organism evidence="1 2">
    <name type="scientific">Halalkalicoccus tibetensis</name>
    <dbReference type="NCBI Taxonomy" id="175632"/>
    <lineage>
        <taxon>Archaea</taxon>
        <taxon>Methanobacteriati</taxon>
        <taxon>Methanobacteriota</taxon>
        <taxon>Stenosarchaea group</taxon>
        <taxon>Halobacteria</taxon>
        <taxon>Halobacteriales</taxon>
        <taxon>Halococcaceae</taxon>
        <taxon>Halalkalicoccus</taxon>
    </lineage>
</organism>
<protein>
    <submittedName>
        <fullName evidence="1">Uncharacterized protein</fullName>
    </submittedName>
</protein>
<evidence type="ECO:0000313" key="2">
    <source>
        <dbReference type="Proteomes" id="UP001596312"/>
    </source>
</evidence>